<evidence type="ECO:0000256" key="1">
    <source>
        <dbReference type="SAM" id="Phobius"/>
    </source>
</evidence>
<dbReference type="AlphaFoldDB" id="A0A1G1XV48"/>
<keyword evidence="1" id="KW-0812">Transmembrane</keyword>
<sequence length="473" mass="51593">MLPVVYADITLSDGSTSVTLDVNYDKLRDGAKSLDVDAKTLTFKTNTVDENVTFEITANSGYTATLNSDKVNTFTTLVGAAGKDVILNLKVPTNIDEGVISSVAKLRVKSATVDKTFDINTKVLSMLEFKEVVVFVNGNEEKTIDSDGESVKKLKPGDKIKLQLVAENQFDTDYDYGDMEGTFSVSLDDSDFGEDVDEETDFSIDAGDKMDSSTEGVVEFTIPTEAEDGEYTLDVKVESEDENKAQYETKLKIELKVERTKDDIRVESVTVTPIEVSCAPRNIQIVTKVTNEGSNSQKHVVLQVESVSLGLKKKEDFALERGSSTNGNSYTSQIVMEVSPDLKVGTYKIDASTFFDYTVPADKKTATLVVKSCAAMKKEDVKETTPVVKETTNTTPVQQSEGKVAVGAEKKDSALVGTVSTATENTNGLKAGTIVETREREPYTAEDYLMGIIIVVVVFVISLIILCLVLLFR</sequence>
<reference evidence="2 3" key="1">
    <citation type="journal article" date="2016" name="Nat. Commun.">
        <title>Thousands of microbial genomes shed light on interconnected biogeochemical processes in an aquifer system.</title>
        <authorList>
            <person name="Anantharaman K."/>
            <person name="Brown C.T."/>
            <person name="Hug L.A."/>
            <person name="Sharon I."/>
            <person name="Castelle C.J."/>
            <person name="Probst A.J."/>
            <person name="Thomas B.C."/>
            <person name="Singh A."/>
            <person name="Wilkins M.J."/>
            <person name="Karaoz U."/>
            <person name="Brodie E.L."/>
            <person name="Williams K.H."/>
            <person name="Hubbard S.S."/>
            <person name="Banfield J.F."/>
        </authorList>
    </citation>
    <scope>NUCLEOTIDE SEQUENCE [LARGE SCALE GENOMIC DNA]</scope>
</reference>
<protein>
    <submittedName>
        <fullName evidence="2">Uncharacterized protein</fullName>
    </submittedName>
</protein>
<organism evidence="2 3">
    <name type="scientific">Candidatus Buchananbacteria bacterium RIFCSPHIGHO2_01_FULL_39_14</name>
    <dbReference type="NCBI Taxonomy" id="1797532"/>
    <lineage>
        <taxon>Bacteria</taxon>
        <taxon>Candidatus Buchananiibacteriota</taxon>
    </lineage>
</organism>
<feature type="transmembrane region" description="Helical" evidence="1">
    <location>
        <begin position="448"/>
        <end position="472"/>
    </location>
</feature>
<evidence type="ECO:0000313" key="3">
    <source>
        <dbReference type="Proteomes" id="UP000178930"/>
    </source>
</evidence>
<comment type="caution">
    <text evidence="2">The sequence shown here is derived from an EMBL/GenBank/DDBJ whole genome shotgun (WGS) entry which is preliminary data.</text>
</comment>
<dbReference type="EMBL" id="MHIB01000036">
    <property type="protein sequence ID" value="OGY43486.1"/>
    <property type="molecule type" value="Genomic_DNA"/>
</dbReference>
<gene>
    <name evidence="2" type="ORF">A2729_00120</name>
</gene>
<name>A0A1G1XV48_9BACT</name>
<dbReference type="Proteomes" id="UP000178930">
    <property type="component" value="Unassembled WGS sequence"/>
</dbReference>
<keyword evidence="1" id="KW-1133">Transmembrane helix</keyword>
<evidence type="ECO:0000313" key="2">
    <source>
        <dbReference type="EMBL" id="OGY43486.1"/>
    </source>
</evidence>
<keyword evidence="1" id="KW-0472">Membrane</keyword>
<proteinExistence type="predicted"/>
<accession>A0A1G1XV48</accession>